<protein>
    <submittedName>
        <fullName evidence="2">Uncharacterized protein</fullName>
    </submittedName>
</protein>
<dbReference type="Proteomes" id="UP000664940">
    <property type="component" value="Unassembled WGS sequence"/>
</dbReference>
<feature type="compositionally biased region" description="Polar residues" evidence="1">
    <location>
        <begin position="131"/>
        <end position="141"/>
    </location>
</feature>
<evidence type="ECO:0000256" key="1">
    <source>
        <dbReference type="SAM" id="MobiDB-lite"/>
    </source>
</evidence>
<accession>A0A834EBC6</accession>
<name>A0A834EBC6_9CHIR</name>
<gene>
    <name evidence="2" type="ORF">HJG60_010575</name>
</gene>
<sequence length="149" mass="16080">MDSGGNLKLLLNTHSPVCHHCSEQEKKLSKCNLKKLTPIPSMYKAAFCLSTTERLKGGWGWGGRAGHLFSSHRPLSTSDCSGGKSPDAKWPGTSAGLWGDSNCSKGQGWDCPAPTELKTYLPSPLVDSDQLEMTNPHSSPNCHLRRGMG</sequence>
<organism evidence="2 3">
    <name type="scientific">Phyllostomus discolor</name>
    <name type="common">pale spear-nosed bat</name>
    <dbReference type="NCBI Taxonomy" id="89673"/>
    <lineage>
        <taxon>Eukaryota</taxon>
        <taxon>Metazoa</taxon>
        <taxon>Chordata</taxon>
        <taxon>Craniata</taxon>
        <taxon>Vertebrata</taxon>
        <taxon>Euteleostomi</taxon>
        <taxon>Mammalia</taxon>
        <taxon>Eutheria</taxon>
        <taxon>Laurasiatheria</taxon>
        <taxon>Chiroptera</taxon>
        <taxon>Yangochiroptera</taxon>
        <taxon>Phyllostomidae</taxon>
        <taxon>Phyllostominae</taxon>
        <taxon>Phyllostomus</taxon>
    </lineage>
</organism>
<dbReference type="AlphaFoldDB" id="A0A834EBC6"/>
<proteinExistence type="predicted"/>
<evidence type="ECO:0000313" key="3">
    <source>
        <dbReference type="Proteomes" id="UP000664940"/>
    </source>
</evidence>
<comment type="caution">
    <text evidence="2">The sequence shown here is derived from an EMBL/GenBank/DDBJ whole genome shotgun (WGS) entry which is preliminary data.</text>
</comment>
<reference evidence="2 3" key="1">
    <citation type="journal article" date="2020" name="Nature">
        <title>Six reference-quality genomes reveal evolution of bat adaptations.</title>
        <authorList>
            <person name="Jebb D."/>
            <person name="Huang Z."/>
            <person name="Pippel M."/>
            <person name="Hughes G.M."/>
            <person name="Lavrichenko K."/>
            <person name="Devanna P."/>
            <person name="Winkler S."/>
            <person name="Jermiin L.S."/>
            <person name="Skirmuntt E.C."/>
            <person name="Katzourakis A."/>
            <person name="Burkitt-Gray L."/>
            <person name="Ray D.A."/>
            <person name="Sullivan K.A.M."/>
            <person name="Roscito J.G."/>
            <person name="Kirilenko B.M."/>
            <person name="Davalos L.M."/>
            <person name="Corthals A.P."/>
            <person name="Power M.L."/>
            <person name="Jones G."/>
            <person name="Ransome R.D."/>
            <person name="Dechmann D.K.N."/>
            <person name="Locatelli A.G."/>
            <person name="Puechmaille S.J."/>
            <person name="Fedrigo O."/>
            <person name="Jarvis E.D."/>
            <person name="Hiller M."/>
            <person name="Vernes S.C."/>
            <person name="Myers E.W."/>
            <person name="Teeling E.C."/>
        </authorList>
    </citation>
    <scope>NUCLEOTIDE SEQUENCE [LARGE SCALE GENOMIC DNA]</scope>
    <source>
        <strain evidence="2">Bat1K_MPI-CBG_1</strain>
    </source>
</reference>
<dbReference type="EMBL" id="JABVXQ010000004">
    <property type="protein sequence ID" value="KAF6114610.1"/>
    <property type="molecule type" value="Genomic_DNA"/>
</dbReference>
<evidence type="ECO:0000313" key="2">
    <source>
        <dbReference type="EMBL" id="KAF6114610.1"/>
    </source>
</evidence>
<feature type="region of interest" description="Disordered" evidence="1">
    <location>
        <begin position="127"/>
        <end position="149"/>
    </location>
</feature>